<proteinExistence type="predicted"/>
<evidence type="ECO:0000313" key="3">
    <source>
        <dbReference type="Proteomes" id="UP000325796"/>
    </source>
</evidence>
<gene>
    <name evidence="2" type="primary">55</name>
    <name evidence="2" type="ORF">SEA_SUERTE_55</name>
</gene>
<reference evidence="2 3" key="1">
    <citation type="submission" date="2019-09" db="EMBL/GenBank/DDBJ databases">
        <authorList>
            <person name="Scherer A.E."/>
            <person name="Alayouni A."/>
            <person name="Blackmon D.M."/>
            <person name="Cruz D.E."/>
            <person name="Esteban-Lopez J.D."/>
            <person name="Fernandez D.J."/>
            <person name="Hull S."/>
            <person name="Irizarry A."/>
            <person name="Lwin N."/>
            <person name="Perkins J."/>
            <person name="Pincus L.M."/>
            <person name="Prome N.A."/>
            <person name="Saeed S."/>
            <person name="Solares N."/>
            <person name="Zou W."/>
            <person name="Ball S.L."/>
            <person name="Garlena R.A."/>
            <person name="Russell D.A."/>
            <person name="Pope W.H."/>
            <person name="Jacobs-Sera D."/>
            <person name="Hatfull G.F."/>
        </authorList>
    </citation>
    <scope>NUCLEOTIDE SEQUENCE [LARGE SCALE GENOMIC DNA]</scope>
</reference>
<organism evidence="2 3">
    <name type="scientific">Gordonia phage Suerte</name>
    <dbReference type="NCBI Taxonomy" id="2652883"/>
    <lineage>
        <taxon>Viruses</taxon>
        <taxon>Duplodnaviria</taxon>
        <taxon>Heunggongvirae</taxon>
        <taxon>Uroviricota</taxon>
        <taxon>Caudoviricetes</taxon>
        <taxon>Beenievirus</taxon>
        <taxon>Beenievirus suerte</taxon>
    </lineage>
</organism>
<dbReference type="EMBL" id="MN428057">
    <property type="protein sequence ID" value="QFP97026.1"/>
    <property type="molecule type" value="Genomic_DNA"/>
</dbReference>
<protein>
    <submittedName>
        <fullName evidence="2">Uncharacterized protein</fullName>
    </submittedName>
</protein>
<accession>A0A5P8DDF2</accession>
<sequence>MSDNVRADARRLLQGITPGPWFVDIVPKGDGRIFVGNRADGREHGLWEIVYEHGDDLGDLKDESARRAVANAEFIAAAPELVDRLLAELDDVTRIAEDRFETMAEYKDDASEALATLKQVRDALLALLDEAWDDGNASGLDGWVGPGRGAGEIDDEAVRSRRRSTERLLSRTFDGGGS</sequence>
<feature type="region of interest" description="Disordered" evidence="1">
    <location>
        <begin position="139"/>
        <end position="164"/>
    </location>
</feature>
<name>A0A5P8DDF2_9CAUD</name>
<evidence type="ECO:0000256" key="1">
    <source>
        <dbReference type="SAM" id="MobiDB-lite"/>
    </source>
</evidence>
<dbReference type="RefSeq" id="YP_010654764.1">
    <property type="nucleotide sequence ID" value="NC_070815.1"/>
</dbReference>
<keyword evidence="3" id="KW-1185">Reference proteome</keyword>
<dbReference type="KEGG" id="vg:77930613"/>
<evidence type="ECO:0000313" key="2">
    <source>
        <dbReference type="EMBL" id="QFP97026.1"/>
    </source>
</evidence>
<dbReference type="GeneID" id="77930613"/>
<dbReference type="Proteomes" id="UP000325796">
    <property type="component" value="Segment"/>
</dbReference>